<keyword evidence="3" id="KW-1185">Reference proteome</keyword>
<feature type="region of interest" description="Disordered" evidence="1">
    <location>
        <begin position="1"/>
        <end position="26"/>
    </location>
</feature>
<dbReference type="AlphaFoldDB" id="A0AAD6US26"/>
<gene>
    <name evidence="2" type="ORF">GGX14DRAFT_600065</name>
</gene>
<organism evidence="2 3">
    <name type="scientific">Mycena pura</name>
    <dbReference type="NCBI Taxonomy" id="153505"/>
    <lineage>
        <taxon>Eukaryota</taxon>
        <taxon>Fungi</taxon>
        <taxon>Dikarya</taxon>
        <taxon>Basidiomycota</taxon>
        <taxon>Agaricomycotina</taxon>
        <taxon>Agaricomycetes</taxon>
        <taxon>Agaricomycetidae</taxon>
        <taxon>Agaricales</taxon>
        <taxon>Marasmiineae</taxon>
        <taxon>Mycenaceae</taxon>
        <taxon>Mycena</taxon>
    </lineage>
</organism>
<protein>
    <submittedName>
        <fullName evidence="2">Uncharacterized protein</fullName>
    </submittedName>
</protein>
<dbReference type="Proteomes" id="UP001219525">
    <property type="component" value="Unassembled WGS sequence"/>
</dbReference>
<evidence type="ECO:0000313" key="2">
    <source>
        <dbReference type="EMBL" id="KAJ7191628.1"/>
    </source>
</evidence>
<accession>A0AAD6US26</accession>
<sequence>MLPGLPPYSYSPPVPSYSLEPAPDEETVELTGRAAAPPTGNYIKTCGRDAVVLDEQQVGAEFPTYGRSAPINGHVAVEDRETVSEIVLKINGKMRLMIAEDGHASESLASSLIDESYTLWPPEKSHTSTCPGAVPFSVVLPTQYKDENLVAHSLPPSYEIRFDAVSFKSSYTISVVITRMRRGKFQFLHKSETIPIKFTYSPRMRPRRPIQPSSNFLFDVKMMPEEFRQVVWEITPSPESSAEALDLHLFIPSVEVFGLEDTIPFHVQLSGPVASLRQFFANPGSAAPVIAVKLVRLLSVSLKWRVSRSFVIGTARLSASPPGFSSEADAGTASLDWDGGVRCQADTLVGMFDTGGVRVRDFFLVKLLPPRLQTKEEFTTLSKLHPIKLVTDSWLDASSFELGTSRESAVRRA</sequence>
<proteinExistence type="predicted"/>
<reference evidence="2" key="1">
    <citation type="submission" date="2023-03" db="EMBL/GenBank/DDBJ databases">
        <title>Massive genome expansion in bonnet fungi (Mycena s.s.) driven by repeated elements and novel gene families across ecological guilds.</title>
        <authorList>
            <consortium name="Lawrence Berkeley National Laboratory"/>
            <person name="Harder C.B."/>
            <person name="Miyauchi S."/>
            <person name="Viragh M."/>
            <person name="Kuo A."/>
            <person name="Thoen E."/>
            <person name="Andreopoulos B."/>
            <person name="Lu D."/>
            <person name="Skrede I."/>
            <person name="Drula E."/>
            <person name="Henrissat B."/>
            <person name="Morin E."/>
            <person name="Kohler A."/>
            <person name="Barry K."/>
            <person name="LaButti K."/>
            <person name="Morin E."/>
            <person name="Salamov A."/>
            <person name="Lipzen A."/>
            <person name="Mereny Z."/>
            <person name="Hegedus B."/>
            <person name="Baldrian P."/>
            <person name="Stursova M."/>
            <person name="Weitz H."/>
            <person name="Taylor A."/>
            <person name="Grigoriev I.V."/>
            <person name="Nagy L.G."/>
            <person name="Martin F."/>
            <person name="Kauserud H."/>
        </authorList>
    </citation>
    <scope>NUCLEOTIDE SEQUENCE</scope>
    <source>
        <strain evidence="2">9144</strain>
    </source>
</reference>
<feature type="compositionally biased region" description="Pro residues" evidence="1">
    <location>
        <begin position="1"/>
        <end position="15"/>
    </location>
</feature>
<name>A0AAD6US26_9AGAR</name>
<evidence type="ECO:0000313" key="3">
    <source>
        <dbReference type="Proteomes" id="UP001219525"/>
    </source>
</evidence>
<comment type="caution">
    <text evidence="2">The sequence shown here is derived from an EMBL/GenBank/DDBJ whole genome shotgun (WGS) entry which is preliminary data.</text>
</comment>
<evidence type="ECO:0000256" key="1">
    <source>
        <dbReference type="SAM" id="MobiDB-lite"/>
    </source>
</evidence>
<dbReference type="EMBL" id="JARJCW010000130">
    <property type="protein sequence ID" value="KAJ7191628.1"/>
    <property type="molecule type" value="Genomic_DNA"/>
</dbReference>